<organism evidence="1 2">
    <name type="scientific">Mycena alexandri</name>
    <dbReference type="NCBI Taxonomy" id="1745969"/>
    <lineage>
        <taxon>Eukaryota</taxon>
        <taxon>Fungi</taxon>
        <taxon>Dikarya</taxon>
        <taxon>Basidiomycota</taxon>
        <taxon>Agaricomycotina</taxon>
        <taxon>Agaricomycetes</taxon>
        <taxon>Agaricomycetidae</taxon>
        <taxon>Agaricales</taxon>
        <taxon>Marasmiineae</taxon>
        <taxon>Mycenaceae</taxon>
        <taxon>Mycena</taxon>
    </lineage>
</organism>
<dbReference type="AlphaFoldDB" id="A0AAD6SNE0"/>
<dbReference type="Proteomes" id="UP001218188">
    <property type="component" value="Unassembled WGS sequence"/>
</dbReference>
<protein>
    <submittedName>
        <fullName evidence="1">Uncharacterized protein</fullName>
    </submittedName>
</protein>
<evidence type="ECO:0000313" key="1">
    <source>
        <dbReference type="EMBL" id="KAJ7030161.1"/>
    </source>
</evidence>
<keyword evidence="2" id="KW-1185">Reference proteome</keyword>
<reference evidence="1" key="1">
    <citation type="submission" date="2023-03" db="EMBL/GenBank/DDBJ databases">
        <title>Massive genome expansion in bonnet fungi (Mycena s.s.) driven by repeated elements and novel gene families across ecological guilds.</title>
        <authorList>
            <consortium name="Lawrence Berkeley National Laboratory"/>
            <person name="Harder C.B."/>
            <person name="Miyauchi S."/>
            <person name="Viragh M."/>
            <person name="Kuo A."/>
            <person name="Thoen E."/>
            <person name="Andreopoulos B."/>
            <person name="Lu D."/>
            <person name="Skrede I."/>
            <person name="Drula E."/>
            <person name="Henrissat B."/>
            <person name="Morin E."/>
            <person name="Kohler A."/>
            <person name="Barry K."/>
            <person name="LaButti K."/>
            <person name="Morin E."/>
            <person name="Salamov A."/>
            <person name="Lipzen A."/>
            <person name="Mereny Z."/>
            <person name="Hegedus B."/>
            <person name="Baldrian P."/>
            <person name="Stursova M."/>
            <person name="Weitz H."/>
            <person name="Taylor A."/>
            <person name="Grigoriev I.V."/>
            <person name="Nagy L.G."/>
            <person name="Martin F."/>
            <person name="Kauserud H."/>
        </authorList>
    </citation>
    <scope>NUCLEOTIDE SEQUENCE</scope>
    <source>
        <strain evidence="1">CBHHK200</strain>
    </source>
</reference>
<proteinExistence type="predicted"/>
<comment type="caution">
    <text evidence="1">The sequence shown here is derived from an EMBL/GenBank/DDBJ whole genome shotgun (WGS) entry which is preliminary data.</text>
</comment>
<sequence>MSSPSTSTMLIVSNSQTKLLVKRAELNTDKKWALRPFNPGRTLDQMYTVLGHTLEKKANRLAHRMGKGPHVAAQKLEARFGEGEQRLRQLELLRTSTPPKVQDYCSKLLKYTFPTEAPDTQFLGLRVVFLGFQCMGGATSVAGICELWDLPSGREAPTEEWSFWQGLAADCLSDTSISERIEVTPLLQLPRCQEGSFSIIEELLVVWNCSTDSESKFSAALCVRYLGGILELPGFWSEMNSVHSLVAKKLCRELVRASTDIGVDVLELGSLEDPEPPFDYDGLDLLAVTVLVALSTWFGKLDAREQVLQPWYESLCELLRLLRASQSADLLPQATACAIDVWGPLASTQYQNGKLDVITK</sequence>
<gene>
    <name evidence="1" type="ORF">C8F04DRAFT_739166</name>
</gene>
<accession>A0AAD6SNE0</accession>
<dbReference type="EMBL" id="JARJCM010000094">
    <property type="protein sequence ID" value="KAJ7030161.1"/>
    <property type="molecule type" value="Genomic_DNA"/>
</dbReference>
<name>A0AAD6SNE0_9AGAR</name>
<evidence type="ECO:0000313" key="2">
    <source>
        <dbReference type="Proteomes" id="UP001218188"/>
    </source>
</evidence>